<feature type="region of interest" description="Disordered" evidence="1">
    <location>
        <begin position="1"/>
        <end position="54"/>
    </location>
</feature>
<keyword evidence="3" id="KW-1185">Reference proteome</keyword>
<dbReference type="EMBL" id="BMMH01000043">
    <property type="protein sequence ID" value="GGL46392.1"/>
    <property type="molecule type" value="Genomic_DNA"/>
</dbReference>
<name>A0A917S0A9_9NOCA</name>
<dbReference type="AlphaFoldDB" id="A0A917S0A9"/>
<evidence type="ECO:0000313" key="2">
    <source>
        <dbReference type="EMBL" id="GGL46392.1"/>
    </source>
</evidence>
<evidence type="ECO:0000313" key="3">
    <source>
        <dbReference type="Proteomes" id="UP000638263"/>
    </source>
</evidence>
<protein>
    <submittedName>
        <fullName evidence="2">Uncharacterized protein</fullName>
    </submittedName>
</protein>
<comment type="caution">
    <text evidence="2">The sequence shown here is derived from an EMBL/GenBank/DDBJ whole genome shotgun (WGS) entry which is preliminary data.</text>
</comment>
<gene>
    <name evidence="2" type="ORF">GCM10011588_71460</name>
</gene>
<reference evidence="2" key="1">
    <citation type="journal article" date="2014" name="Int. J. Syst. Evol. Microbiol.">
        <title>Complete genome sequence of Corynebacterium casei LMG S-19264T (=DSM 44701T), isolated from a smear-ripened cheese.</title>
        <authorList>
            <consortium name="US DOE Joint Genome Institute (JGI-PGF)"/>
            <person name="Walter F."/>
            <person name="Albersmeier A."/>
            <person name="Kalinowski J."/>
            <person name="Ruckert C."/>
        </authorList>
    </citation>
    <scope>NUCLEOTIDE SEQUENCE</scope>
    <source>
        <strain evidence="2">CGMCC 4.3508</strain>
    </source>
</reference>
<reference evidence="2" key="2">
    <citation type="submission" date="2020-09" db="EMBL/GenBank/DDBJ databases">
        <authorList>
            <person name="Sun Q."/>
            <person name="Zhou Y."/>
        </authorList>
    </citation>
    <scope>NUCLEOTIDE SEQUENCE</scope>
    <source>
        <strain evidence="2">CGMCC 4.3508</strain>
    </source>
</reference>
<sequence length="54" mass="6041">MVEERHGAGTYPGCARRGTRFAEPVDDKDIDTSQCQLTGQRETHRPGPHNQYLG</sequence>
<dbReference type="Proteomes" id="UP000638263">
    <property type="component" value="Unassembled WGS sequence"/>
</dbReference>
<accession>A0A917S0A9</accession>
<proteinExistence type="predicted"/>
<organism evidence="2 3">
    <name type="scientific">Nocardia jinanensis</name>
    <dbReference type="NCBI Taxonomy" id="382504"/>
    <lineage>
        <taxon>Bacteria</taxon>
        <taxon>Bacillati</taxon>
        <taxon>Actinomycetota</taxon>
        <taxon>Actinomycetes</taxon>
        <taxon>Mycobacteriales</taxon>
        <taxon>Nocardiaceae</taxon>
        <taxon>Nocardia</taxon>
    </lineage>
</organism>
<evidence type="ECO:0000256" key="1">
    <source>
        <dbReference type="SAM" id="MobiDB-lite"/>
    </source>
</evidence>